<gene>
    <name evidence="6" type="ORF">V22_18000</name>
</gene>
<evidence type="ECO:0000256" key="2">
    <source>
        <dbReference type="PIRSR" id="PIRSR639383-1"/>
    </source>
</evidence>
<dbReference type="InterPro" id="IPR052908">
    <property type="entry name" value="AP-4-A_phosphorylase"/>
</dbReference>
<dbReference type="KEGG" id="chya:V22_18000"/>
<keyword evidence="6" id="KW-0808">Transferase</keyword>
<evidence type="ECO:0000313" key="6">
    <source>
        <dbReference type="EMBL" id="QDT64565.1"/>
    </source>
</evidence>
<dbReference type="OrthoDB" id="9784774at2"/>
<dbReference type="Gene3D" id="3.30.428.10">
    <property type="entry name" value="HIT-like"/>
    <property type="match status" value="1"/>
</dbReference>
<reference evidence="6 7" key="1">
    <citation type="submission" date="2019-02" db="EMBL/GenBank/DDBJ databases">
        <title>Deep-cultivation of Planctomycetes and their phenomic and genomic characterization uncovers novel biology.</title>
        <authorList>
            <person name="Wiegand S."/>
            <person name="Jogler M."/>
            <person name="Boedeker C."/>
            <person name="Pinto D."/>
            <person name="Vollmers J."/>
            <person name="Rivas-Marin E."/>
            <person name="Kohn T."/>
            <person name="Peeters S.H."/>
            <person name="Heuer A."/>
            <person name="Rast P."/>
            <person name="Oberbeckmann S."/>
            <person name="Bunk B."/>
            <person name="Jeske O."/>
            <person name="Meyerdierks A."/>
            <person name="Storesund J.E."/>
            <person name="Kallscheuer N."/>
            <person name="Luecker S."/>
            <person name="Lage O.M."/>
            <person name="Pohl T."/>
            <person name="Merkel B.J."/>
            <person name="Hornburger P."/>
            <person name="Mueller R.-W."/>
            <person name="Bruemmer F."/>
            <person name="Labrenz M."/>
            <person name="Spormann A.M."/>
            <person name="Op den Camp H."/>
            <person name="Overmann J."/>
            <person name="Amann R."/>
            <person name="Jetten M.S.M."/>
            <person name="Mascher T."/>
            <person name="Medema M.H."/>
            <person name="Devos D.P."/>
            <person name="Kaster A.-K."/>
            <person name="Ovreas L."/>
            <person name="Rohde M."/>
            <person name="Galperin M.Y."/>
            <person name="Jogler C."/>
        </authorList>
    </citation>
    <scope>NUCLEOTIDE SEQUENCE [LARGE SCALE GENOMIC DNA]</scope>
    <source>
        <strain evidence="6 7">V22</strain>
    </source>
</reference>
<keyword evidence="1" id="KW-0547">Nucleotide-binding</keyword>
<accession>A0A517T859</accession>
<name>A0A517T859_9PLAN</name>
<proteinExistence type="predicted"/>
<evidence type="ECO:0000256" key="3">
    <source>
        <dbReference type="PIRSR" id="PIRSR639383-2"/>
    </source>
</evidence>
<protein>
    <submittedName>
        <fullName evidence="6">AP-4-A phosphorylase</fullName>
        <ecNumber evidence="6">2.7.7.53</ecNumber>
    </submittedName>
</protein>
<dbReference type="RefSeq" id="WP_145261839.1">
    <property type="nucleotide sequence ID" value="NZ_CP036316.1"/>
</dbReference>
<dbReference type="PANTHER" id="PTHR42997">
    <property type="entry name" value="HIT FAMILY HYDROLASE"/>
    <property type="match status" value="1"/>
</dbReference>
<dbReference type="InterPro" id="IPR036265">
    <property type="entry name" value="HIT-like_sf"/>
</dbReference>
<dbReference type="EC" id="2.7.7.53" evidence="6"/>
<dbReference type="AlphaFoldDB" id="A0A517T859"/>
<evidence type="ECO:0000256" key="4">
    <source>
        <dbReference type="PROSITE-ProRule" id="PRU00464"/>
    </source>
</evidence>
<feature type="binding site" evidence="3">
    <location>
        <position position="58"/>
    </location>
    <ligand>
        <name>substrate</name>
    </ligand>
</feature>
<dbReference type="CDD" id="cd01275">
    <property type="entry name" value="FHIT"/>
    <property type="match status" value="1"/>
</dbReference>
<keyword evidence="6" id="KW-0548">Nucleotidyltransferase</keyword>
<dbReference type="PANTHER" id="PTHR42997:SF1">
    <property type="entry name" value="AP-4-A PHOSPHORYLASE"/>
    <property type="match status" value="1"/>
</dbReference>
<feature type="binding site" evidence="3">
    <location>
        <position position="130"/>
    </location>
    <ligand>
        <name>substrate</name>
    </ligand>
</feature>
<evidence type="ECO:0000256" key="1">
    <source>
        <dbReference type="ARBA" id="ARBA00022741"/>
    </source>
</evidence>
<dbReference type="EMBL" id="CP036316">
    <property type="protein sequence ID" value="QDT64565.1"/>
    <property type="molecule type" value="Genomic_DNA"/>
</dbReference>
<feature type="domain" description="HIT" evidence="5">
    <location>
        <begin position="30"/>
        <end position="141"/>
    </location>
</feature>
<dbReference type="InterPro" id="IPR011146">
    <property type="entry name" value="HIT-like"/>
</dbReference>
<dbReference type="SUPFAM" id="SSF54197">
    <property type="entry name" value="HIT-like"/>
    <property type="match status" value="1"/>
</dbReference>
<organism evidence="6 7">
    <name type="scientific">Calycomorphotria hydatis</name>
    <dbReference type="NCBI Taxonomy" id="2528027"/>
    <lineage>
        <taxon>Bacteria</taxon>
        <taxon>Pseudomonadati</taxon>
        <taxon>Planctomycetota</taxon>
        <taxon>Planctomycetia</taxon>
        <taxon>Planctomycetales</taxon>
        <taxon>Planctomycetaceae</taxon>
        <taxon>Calycomorphotria</taxon>
    </lineage>
</organism>
<dbReference type="Proteomes" id="UP000319976">
    <property type="component" value="Chromosome"/>
</dbReference>
<evidence type="ECO:0000259" key="5">
    <source>
        <dbReference type="PROSITE" id="PS51084"/>
    </source>
</evidence>
<dbReference type="Pfam" id="PF01230">
    <property type="entry name" value="HIT"/>
    <property type="match status" value="1"/>
</dbReference>
<dbReference type="GO" id="GO:0000166">
    <property type="term" value="F:nucleotide binding"/>
    <property type="evidence" value="ECO:0007669"/>
    <property type="project" value="UniProtKB-KW"/>
</dbReference>
<sequence>MATDPLWAPWRLEYIKDPDRPKQPKNAGCFLCQYRDQPEKDREHFVFWRGEASFAVLNRFPYNNGHVLIAPLAHKGDITELNDEELLECQQELRVMTGLLREILNAQGFNIGLNLGEVAGAGLPGHLHWHLVPRWSGDSNFMTVIGDVNVIPQSLIALDELIRAKLNALT</sequence>
<feature type="active site" description="Tele-AMP-histidine intermediate" evidence="2">
    <location>
        <position position="128"/>
    </location>
</feature>
<feature type="short sequence motif" description="Histidine triad motif" evidence="4">
    <location>
        <begin position="126"/>
        <end position="130"/>
    </location>
</feature>
<evidence type="ECO:0000313" key="7">
    <source>
        <dbReference type="Proteomes" id="UP000319976"/>
    </source>
</evidence>
<dbReference type="PROSITE" id="PS51084">
    <property type="entry name" value="HIT_2"/>
    <property type="match status" value="1"/>
</dbReference>
<dbReference type="InterPro" id="IPR039383">
    <property type="entry name" value="FHIT"/>
</dbReference>
<dbReference type="GO" id="GO:0003877">
    <property type="term" value="F:ATP:ADP adenylyltransferase activity"/>
    <property type="evidence" value="ECO:0007669"/>
    <property type="project" value="UniProtKB-EC"/>
</dbReference>
<keyword evidence="7" id="KW-1185">Reference proteome</keyword>